<dbReference type="Proteomes" id="UP000230093">
    <property type="component" value="Unassembled WGS sequence"/>
</dbReference>
<name>A0A2H0W9A5_9BACT</name>
<dbReference type="CDD" id="cd00093">
    <property type="entry name" value="HTH_XRE"/>
    <property type="match status" value="1"/>
</dbReference>
<dbReference type="PANTHER" id="PTHR46797:SF1">
    <property type="entry name" value="METHYLPHOSPHONATE SYNTHASE"/>
    <property type="match status" value="1"/>
</dbReference>
<reference evidence="4" key="1">
    <citation type="submission" date="2017-09" db="EMBL/GenBank/DDBJ databases">
        <title>Depth-based differentiation of microbial function through sediment-hosted aquifers and enrichment of novel symbionts in the deep terrestrial subsurface.</title>
        <authorList>
            <person name="Probst A.J."/>
            <person name="Ladd B."/>
            <person name="Jarett J.K."/>
            <person name="Geller-Mcgrath D.E."/>
            <person name="Sieber C.M.K."/>
            <person name="Emerson J.B."/>
            <person name="Anantharaman K."/>
            <person name="Thomas B.C."/>
            <person name="Malmstrom R."/>
            <person name="Stieglmeier M."/>
            <person name="Klingl A."/>
            <person name="Woyke T."/>
            <person name="Ryan C.M."/>
            <person name="Banfield J.F."/>
        </authorList>
    </citation>
    <scope>NUCLEOTIDE SEQUENCE [LARGE SCALE GENOMIC DNA]</scope>
</reference>
<dbReference type="InterPro" id="IPR010982">
    <property type="entry name" value="Lambda_DNA-bd_dom_sf"/>
</dbReference>
<comment type="caution">
    <text evidence="3">The sequence shown here is derived from an EMBL/GenBank/DDBJ whole genome shotgun (WGS) entry which is preliminary data.</text>
</comment>
<dbReference type="AlphaFoldDB" id="A0A2H0W9A5"/>
<organism evidence="3 4">
    <name type="scientific">Candidatus Beckwithbacteria bacterium CG10_big_fil_rev_8_21_14_0_10_34_10</name>
    <dbReference type="NCBI Taxonomy" id="1974495"/>
    <lineage>
        <taxon>Bacteria</taxon>
        <taxon>Candidatus Beckwithiibacteriota</taxon>
    </lineage>
</organism>
<evidence type="ECO:0000259" key="2">
    <source>
        <dbReference type="PROSITE" id="PS50943"/>
    </source>
</evidence>
<dbReference type="Gene3D" id="1.10.260.40">
    <property type="entry name" value="lambda repressor-like DNA-binding domains"/>
    <property type="match status" value="1"/>
</dbReference>
<dbReference type="EMBL" id="PEZT01000014">
    <property type="protein sequence ID" value="PIS09243.1"/>
    <property type="molecule type" value="Genomic_DNA"/>
</dbReference>
<gene>
    <name evidence="3" type="ORF">COT75_02470</name>
</gene>
<protein>
    <submittedName>
        <fullName evidence="3">Transcriptional regulator</fullName>
    </submittedName>
</protein>
<dbReference type="GO" id="GO:0003700">
    <property type="term" value="F:DNA-binding transcription factor activity"/>
    <property type="evidence" value="ECO:0007669"/>
    <property type="project" value="TreeGrafter"/>
</dbReference>
<accession>A0A2H0W9A5</accession>
<evidence type="ECO:0000256" key="1">
    <source>
        <dbReference type="ARBA" id="ARBA00023125"/>
    </source>
</evidence>
<proteinExistence type="predicted"/>
<dbReference type="GO" id="GO:0003677">
    <property type="term" value="F:DNA binding"/>
    <property type="evidence" value="ECO:0007669"/>
    <property type="project" value="UniProtKB-KW"/>
</dbReference>
<evidence type="ECO:0000313" key="4">
    <source>
        <dbReference type="Proteomes" id="UP000230093"/>
    </source>
</evidence>
<dbReference type="GO" id="GO:0005829">
    <property type="term" value="C:cytosol"/>
    <property type="evidence" value="ECO:0007669"/>
    <property type="project" value="TreeGrafter"/>
</dbReference>
<dbReference type="PANTHER" id="PTHR46797">
    <property type="entry name" value="HTH-TYPE TRANSCRIPTIONAL REGULATOR"/>
    <property type="match status" value="1"/>
</dbReference>
<dbReference type="PROSITE" id="PS50943">
    <property type="entry name" value="HTH_CROC1"/>
    <property type="match status" value="1"/>
</dbReference>
<dbReference type="SUPFAM" id="SSF47413">
    <property type="entry name" value="lambda repressor-like DNA-binding domains"/>
    <property type="match status" value="1"/>
</dbReference>
<keyword evidence="1" id="KW-0238">DNA-binding</keyword>
<dbReference type="Pfam" id="PF01381">
    <property type="entry name" value="HTH_3"/>
    <property type="match status" value="1"/>
</dbReference>
<dbReference type="InterPro" id="IPR050807">
    <property type="entry name" value="TransReg_Diox_bact_type"/>
</dbReference>
<evidence type="ECO:0000313" key="3">
    <source>
        <dbReference type="EMBL" id="PIS09243.1"/>
    </source>
</evidence>
<dbReference type="InterPro" id="IPR001387">
    <property type="entry name" value="Cro/C1-type_HTH"/>
</dbReference>
<dbReference type="SMART" id="SM00530">
    <property type="entry name" value="HTH_XRE"/>
    <property type="match status" value="1"/>
</dbReference>
<sequence length="91" mass="10481">MDWQTHKKQLLKNPKFKKALKETRLEYEIARAIILARTKKKLTQKQLAEKLETQQSVISRIENAQTTASLSFLQRLANTLGGKVEVNFKGI</sequence>
<feature type="domain" description="HTH cro/C1-type" evidence="2">
    <location>
        <begin position="33"/>
        <end position="87"/>
    </location>
</feature>